<gene>
    <name evidence="1" type="ORF">AA2016_4765</name>
    <name evidence="2" type="ORF">FHS67_001496</name>
</gene>
<evidence type="ECO:0000313" key="2">
    <source>
        <dbReference type="EMBL" id="MBB3705184.1"/>
    </source>
</evidence>
<protein>
    <submittedName>
        <fullName evidence="1">Uncharacterized protein</fullName>
    </submittedName>
</protein>
<reference evidence="1 3" key="1">
    <citation type="submission" date="2016-03" db="EMBL/GenBank/DDBJ databases">
        <title>Complete genome of Aminobacter aminovorans KCTC 2477.</title>
        <authorList>
            <person name="Kim K.M."/>
        </authorList>
    </citation>
    <scope>NUCLEOTIDE SEQUENCE [LARGE SCALE GENOMIC DNA]</scope>
    <source>
        <strain evidence="1 3">KCTC 2477</strain>
    </source>
</reference>
<dbReference type="EMBL" id="CP015005">
    <property type="protein sequence ID" value="AMS43674.1"/>
    <property type="molecule type" value="Genomic_DNA"/>
</dbReference>
<dbReference type="EMBL" id="JACICB010000005">
    <property type="protein sequence ID" value="MBB3705184.1"/>
    <property type="molecule type" value="Genomic_DNA"/>
</dbReference>
<reference evidence="2 4" key="2">
    <citation type="submission" date="2020-08" db="EMBL/GenBank/DDBJ databases">
        <title>Genomic Encyclopedia of Type Strains, Phase IV (KMG-IV): sequencing the most valuable type-strain genomes for metagenomic binning, comparative biology and taxonomic classification.</title>
        <authorList>
            <person name="Goeker M."/>
        </authorList>
    </citation>
    <scope>NUCLEOTIDE SEQUENCE [LARGE SCALE GENOMIC DNA]</scope>
    <source>
        <strain evidence="2 4">DSM 10368</strain>
    </source>
</reference>
<evidence type="ECO:0000313" key="1">
    <source>
        <dbReference type="EMBL" id="AMS43674.1"/>
    </source>
</evidence>
<accession>A0AAC8YSZ7</accession>
<dbReference type="RefSeq" id="WP_067964462.1">
    <property type="nucleotide sequence ID" value="NZ_CP015005.1"/>
</dbReference>
<evidence type="ECO:0000313" key="3">
    <source>
        <dbReference type="Proteomes" id="UP000075755"/>
    </source>
</evidence>
<evidence type="ECO:0000313" key="4">
    <source>
        <dbReference type="Proteomes" id="UP000577697"/>
    </source>
</evidence>
<keyword evidence="4" id="KW-1185">Reference proteome</keyword>
<dbReference type="KEGG" id="aak:AA2016_4765"/>
<dbReference type="AlphaFoldDB" id="A0AAC8YSZ7"/>
<sequence>MLANGMADSAQLTILTRAVDDYCAKYRVAGGRDREEIATRVMALFRRGISDSSALAVALEKSSGSLHIRAAFDCGRLSTVILAATVE</sequence>
<organism evidence="1 3">
    <name type="scientific">Aminobacter aminovorans</name>
    <name type="common">Chelatobacter heintzii</name>
    <dbReference type="NCBI Taxonomy" id="83263"/>
    <lineage>
        <taxon>Bacteria</taxon>
        <taxon>Pseudomonadati</taxon>
        <taxon>Pseudomonadota</taxon>
        <taxon>Alphaproteobacteria</taxon>
        <taxon>Hyphomicrobiales</taxon>
        <taxon>Phyllobacteriaceae</taxon>
        <taxon>Aminobacter</taxon>
    </lineage>
</organism>
<dbReference type="Proteomes" id="UP000577697">
    <property type="component" value="Unassembled WGS sequence"/>
</dbReference>
<name>A0AAC8YSZ7_AMIAI</name>
<dbReference type="Proteomes" id="UP000075755">
    <property type="component" value="Chromosome"/>
</dbReference>
<proteinExistence type="predicted"/>